<proteinExistence type="predicted"/>
<reference evidence="8" key="1">
    <citation type="submission" date="2025-08" db="UniProtKB">
        <authorList>
            <consortium name="RefSeq"/>
        </authorList>
    </citation>
    <scope>IDENTIFICATION</scope>
</reference>
<feature type="coiled-coil region" evidence="4">
    <location>
        <begin position="126"/>
        <end position="174"/>
    </location>
</feature>
<dbReference type="InterPro" id="IPR001841">
    <property type="entry name" value="Znf_RING"/>
</dbReference>
<keyword evidence="2" id="KW-0862">Zinc</keyword>
<evidence type="ECO:0000313" key="8">
    <source>
        <dbReference type="RefSeq" id="XP_055872163.1"/>
    </source>
</evidence>
<keyword evidence="4" id="KW-0175">Coiled coil</keyword>
<keyword evidence="7" id="KW-1185">Reference proteome</keyword>
<dbReference type="GeneID" id="129923725"/>
<dbReference type="PROSITE" id="PS50089">
    <property type="entry name" value="ZF_RING_2"/>
    <property type="match status" value="1"/>
</dbReference>
<gene>
    <name evidence="8" type="primary">LOC129923725</name>
</gene>
<dbReference type="Gene3D" id="3.30.40.10">
    <property type="entry name" value="Zinc/RING finger domain, C3HC4 (zinc finger)"/>
    <property type="match status" value="1"/>
</dbReference>
<sequence length="249" mass="28246">MGNFLIDLAFSHISGTIKIRSSKCGYSLSGVLFETLTGALKGAAGGRRSLGPLPEEEGETPSVSFFGAGQGQSANAISPLYWPKSDQRKRQRISENEQETGNSEVEAERSFSNSLFKDFIHLRRNCHNLETTNRDLSKEIVDLRQQVKDANRKLNQSEARRREEKERLEQTYKRMTCCSCVRHLDSVEREPYLINCLHICCKNCIDNTQNGVVECRLCNDKSDVNNKVLMELLLNSIIDIEVLLLKFKL</sequence>
<dbReference type="InterPro" id="IPR013083">
    <property type="entry name" value="Znf_RING/FYVE/PHD"/>
</dbReference>
<feature type="region of interest" description="Disordered" evidence="5">
    <location>
        <begin position="45"/>
        <end position="107"/>
    </location>
</feature>
<feature type="compositionally biased region" description="Basic and acidic residues" evidence="5">
    <location>
        <begin position="85"/>
        <end position="95"/>
    </location>
</feature>
<feature type="domain" description="RING-type" evidence="6">
    <location>
        <begin position="177"/>
        <end position="219"/>
    </location>
</feature>
<dbReference type="Proteomes" id="UP001165740">
    <property type="component" value="Chromosome 17"/>
</dbReference>
<evidence type="ECO:0000256" key="2">
    <source>
        <dbReference type="ARBA" id="ARBA00022833"/>
    </source>
</evidence>
<dbReference type="GO" id="GO:0008270">
    <property type="term" value="F:zinc ion binding"/>
    <property type="evidence" value="ECO:0007669"/>
    <property type="project" value="UniProtKB-KW"/>
</dbReference>
<keyword evidence="1 3" id="KW-0479">Metal-binding</keyword>
<accession>A0A9W2ZB13</accession>
<protein>
    <submittedName>
        <fullName evidence="8">Uncharacterized protein LOC129923725</fullName>
    </submittedName>
</protein>
<dbReference type="AlphaFoldDB" id="A0A9W2ZB13"/>
<keyword evidence="1 3" id="KW-0863">Zinc-finger</keyword>
<dbReference type="SUPFAM" id="SSF57850">
    <property type="entry name" value="RING/U-box"/>
    <property type="match status" value="1"/>
</dbReference>
<evidence type="ECO:0000256" key="5">
    <source>
        <dbReference type="SAM" id="MobiDB-lite"/>
    </source>
</evidence>
<evidence type="ECO:0000259" key="6">
    <source>
        <dbReference type="PROSITE" id="PS50089"/>
    </source>
</evidence>
<name>A0A9W2ZB13_BIOGL</name>
<dbReference type="RefSeq" id="XP_055872163.1">
    <property type="nucleotide sequence ID" value="XM_056016188.1"/>
</dbReference>
<evidence type="ECO:0000256" key="3">
    <source>
        <dbReference type="PROSITE-ProRule" id="PRU00175"/>
    </source>
</evidence>
<evidence type="ECO:0000313" key="7">
    <source>
        <dbReference type="Proteomes" id="UP001165740"/>
    </source>
</evidence>
<evidence type="ECO:0000256" key="1">
    <source>
        <dbReference type="ARBA" id="ARBA00022771"/>
    </source>
</evidence>
<organism evidence="7 8">
    <name type="scientific">Biomphalaria glabrata</name>
    <name type="common">Bloodfluke planorb</name>
    <name type="synonym">Freshwater snail</name>
    <dbReference type="NCBI Taxonomy" id="6526"/>
    <lineage>
        <taxon>Eukaryota</taxon>
        <taxon>Metazoa</taxon>
        <taxon>Spiralia</taxon>
        <taxon>Lophotrochozoa</taxon>
        <taxon>Mollusca</taxon>
        <taxon>Gastropoda</taxon>
        <taxon>Heterobranchia</taxon>
        <taxon>Euthyneura</taxon>
        <taxon>Panpulmonata</taxon>
        <taxon>Hygrophila</taxon>
        <taxon>Lymnaeoidea</taxon>
        <taxon>Planorbidae</taxon>
        <taxon>Biomphalaria</taxon>
    </lineage>
</organism>
<evidence type="ECO:0000256" key="4">
    <source>
        <dbReference type="SAM" id="Coils"/>
    </source>
</evidence>